<dbReference type="PROSITE" id="PS01094">
    <property type="entry name" value="UPF0076"/>
    <property type="match status" value="1"/>
</dbReference>
<dbReference type="InterPro" id="IPR006175">
    <property type="entry name" value="YjgF/YER057c/UK114"/>
</dbReference>
<dbReference type="NCBIfam" id="TIGR00004">
    <property type="entry name" value="Rid family detoxifying hydrolase"/>
    <property type="match status" value="1"/>
</dbReference>
<dbReference type="CDD" id="cd00448">
    <property type="entry name" value="YjgF_YER057c_UK114_family"/>
    <property type="match status" value="1"/>
</dbReference>
<dbReference type="InterPro" id="IPR035959">
    <property type="entry name" value="RutC-like_sf"/>
</dbReference>
<accession>A0A9D9HJG6</accession>
<dbReference type="EMBL" id="JADIMK010000008">
    <property type="protein sequence ID" value="MBO8454975.1"/>
    <property type="molecule type" value="Genomic_DNA"/>
</dbReference>
<name>A0A9D9HJG6_9BACT</name>
<dbReference type="AlphaFoldDB" id="A0A9D9HJG6"/>
<dbReference type="PANTHER" id="PTHR11803:SF59">
    <property type="entry name" value="ENDORIBONUCLEASE"/>
    <property type="match status" value="1"/>
</dbReference>
<dbReference type="Proteomes" id="UP000823617">
    <property type="component" value="Unassembled WGS sequence"/>
</dbReference>
<dbReference type="GO" id="GO:0019239">
    <property type="term" value="F:deaminase activity"/>
    <property type="evidence" value="ECO:0007669"/>
    <property type="project" value="TreeGrafter"/>
</dbReference>
<dbReference type="InterPro" id="IPR006056">
    <property type="entry name" value="RidA"/>
</dbReference>
<sequence>MKKVIATPEAPKAVGPYSQAIEVNGTIYVSGQIPVNPSDGSVPSSIEEQSRQALKNVGAILKEAGLSYSDVVKTTVLLADIADFAAMNAVYAEFFKEDKPARACFQVAALPMGVKVEIEAVAVR</sequence>
<dbReference type="FunFam" id="3.30.1330.40:FF:000001">
    <property type="entry name" value="L-PSP family endoribonuclease"/>
    <property type="match status" value="1"/>
</dbReference>
<organism evidence="2 3">
    <name type="scientific">Candidatus Cryptobacteroides intestinigallinarum</name>
    <dbReference type="NCBI Taxonomy" id="2840767"/>
    <lineage>
        <taxon>Bacteria</taxon>
        <taxon>Pseudomonadati</taxon>
        <taxon>Bacteroidota</taxon>
        <taxon>Bacteroidia</taxon>
        <taxon>Bacteroidales</taxon>
        <taxon>Candidatus Cryptobacteroides</taxon>
    </lineage>
</organism>
<protein>
    <submittedName>
        <fullName evidence="2">RidA family protein</fullName>
    </submittedName>
</protein>
<gene>
    <name evidence="2" type="ORF">IAC08_01035</name>
</gene>
<dbReference type="GO" id="GO:0005829">
    <property type="term" value="C:cytosol"/>
    <property type="evidence" value="ECO:0007669"/>
    <property type="project" value="TreeGrafter"/>
</dbReference>
<evidence type="ECO:0000256" key="1">
    <source>
        <dbReference type="ARBA" id="ARBA00010552"/>
    </source>
</evidence>
<dbReference type="Pfam" id="PF01042">
    <property type="entry name" value="Ribonuc_L-PSP"/>
    <property type="match status" value="1"/>
</dbReference>
<reference evidence="2" key="1">
    <citation type="submission" date="2020-10" db="EMBL/GenBank/DDBJ databases">
        <authorList>
            <person name="Gilroy R."/>
        </authorList>
    </citation>
    <scope>NUCLEOTIDE SEQUENCE</scope>
    <source>
        <strain evidence="2">B1-3475</strain>
    </source>
</reference>
<comment type="similarity">
    <text evidence="1">Belongs to the RutC family.</text>
</comment>
<proteinExistence type="inferred from homology"/>
<comment type="caution">
    <text evidence="2">The sequence shown here is derived from an EMBL/GenBank/DDBJ whole genome shotgun (WGS) entry which is preliminary data.</text>
</comment>
<dbReference type="PANTHER" id="PTHR11803">
    <property type="entry name" value="2-IMINOBUTANOATE/2-IMINOPROPANOATE DEAMINASE RIDA"/>
    <property type="match status" value="1"/>
</dbReference>
<evidence type="ECO:0000313" key="2">
    <source>
        <dbReference type="EMBL" id="MBO8454975.1"/>
    </source>
</evidence>
<dbReference type="Gene3D" id="3.30.1330.40">
    <property type="entry name" value="RutC-like"/>
    <property type="match status" value="1"/>
</dbReference>
<evidence type="ECO:0000313" key="3">
    <source>
        <dbReference type="Proteomes" id="UP000823617"/>
    </source>
</evidence>
<dbReference type="SUPFAM" id="SSF55298">
    <property type="entry name" value="YjgF-like"/>
    <property type="match status" value="1"/>
</dbReference>
<dbReference type="InterPro" id="IPR019897">
    <property type="entry name" value="RidA_CS"/>
</dbReference>
<reference evidence="2" key="2">
    <citation type="journal article" date="2021" name="PeerJ">
        <title>Extensive microbial diversity within the chicken gut microbiome revealed by metagenomics and culture.</title>
        <authorList>
            <person name="Gilroy R."/>
            <person name="Ravi A."/>
            <person name="Getino M."/>
            <person name="Pursley I."/>
            <person name="Horton D.L."/>
            <person name="Alikhan N.F."/>
            <person name="Baker D."/>
            <person name="Gharbi K."/>
            <person name="Hall N."/>
            <person name="Watson M."/>
            <person name="Adriaenssens E.M."/>
            <person name="Foster-Nyarko E."/>
            <person name="Jarju S."/>
            <person name="Secka A."/>
            <person name="Antonio M."/>
            <person name="Oren A."/>
            <person name="Chaudhuri R.R."/>
            <person name="La Ragione R."/>
            <person name="Hildebrand F."/>
            <person name="Pallen M.J."/>
        </authorList>
    </citation>
    <scope>NUCLEOTIDE SEQUENCE</scope>
    <source>
        <strain evidence="2">B1-3475</strain>
    </source>
</reference>